<dbReference type="PRINTS" id="PR00039">
    <property type="entry name" value="HTHLYSR"/>
</dbReference>
<dbReference type="CDD" id="cd05466">
    <property type="entry name" value="PBP2_LTTR_substrate"/>
    <property type="match status" value="1"/>
</dbReference>
<dbReference type="Proteomes" id="UP001501479">
    <property type="component" value="Unassembled WGS sequence"/>
</dbReference>
<dbReference type="Pfam" id="PF00126">
    <property type="entry name" value="HTH_1"/>
    <property type="match status" value="1"/>
</dbReference>
<keyword evidence="4" id="KW-0804">Transcription</keyword>
<dbReference type="Gene3D" id="3.40.190.290">
    <property type="match status" value="1"/>
</dbReference>
<organism evidence="6 7">
    <name type="scientific">Oceanisphaera sediminis</name>
    <dbReference type="NCBI Taxonomy" id="981381"/>
    <lineage>
        <taxon>Bacteria</taxon>
        <taxon>Pseudomonadati</taxon>
        <taxon>Pseudomonadota</taxon>
        <taxon>Gammaproteobacteria</taxon>
        <taxon>Aeromonadales</taxon>
        <taxon>Aeromonadaceae</taxon>
        <taxon>Oceanisphaera</taxon>
    </lineage>
</organism>
<comment type="caution">
    <text evidence="6">The sequence shown here is derived from an EMBL/GenBank/DDBJ whole genome shotgun (WGS) entry which is preliminary data.</text>
</comment>
<dbReference type="InterPro" id="IPR005119">
    <property type="entry name" value="LysR_subst-bd"/>
</dbReference>
<gene>
    <name evidence="6" type="ORF">GCM10022421_26900</name>
</gene>
<keyword evidence="2" id="KW-0805">Transcription regulation</keyword>
<protein>
    <submittedName>
        <fullName evidence="6">LysR family transcriptional regulator</fullName>
    </submittedName>
</protein>
<dbReference type="RefSeq" id="WP_344965288.1">
    <property type="nucleotide sequence ID" value="NZ_BAABDS010000039.1"/>
</dbReference>
<comment type="similarity">
    <text evidence="1">Belongs to the LysR transcriptional regulatory family.</text>
</comment>
<evidence type="ECO:0000256" key="4">
    <source>
        <dbReference type="ARBA" id="ARBA00023163"/>
    </source>
</evidence>
<evidence type="ECO:0000256" key="2">
    <source>
        <dbReference type="ARBA" id="ARBA00023015"/>
    </source>
</evidence>
<dbReference type="PANTHER" id="PTHR30419">
    <property type="entry name" value="HTH-TYPE TRANSCRIPTIONAL REGULATOR YBHD"/>
    <property type="match status" value="1"/>
</dbReference>
<dbReference type="InterPro" id="IPR036390">
    <property type="entry name" value="WH_DNA-bd_sf"/>
</dbReference>
<dbReference type="Pfam" id="PF03466">
    <property type="entry name" value="LysR_substrate"/>
    <property type="match status" value="1"/>
</dbReference>
<dbReference type="InterPro" id="IPR036388">
    <property type="entry name" value="WH-like_DNA-bd_sf"/>
</dbReference>
<keyword evidence="3" id="KW-0238">DNA-binding</keyword>
<evidence type="ECO:0000256" key="3">
    <source>
        <dbReference type="ARBA" id="ARBA00023125"/>
    </source>
</evidence>
<dbReference type="EMBL" id="BAABDS010000039">
    <property type="protein sequence ID" value="GAA3717533.1"/>
    <property type="molecule type" value="Genomic_DNA"/>
</dbReference>
<proteinExistence type="inferred from homology"/>
<reference evidence="7" key="1">
    <citation type="journal article" date="2019" name="Int. J. Syst. Evol. Microbiol.">
        <title>The Global Catalogue of Microorganisms (GCM) 10K type strain sequencing project: providing services to taxonomists for standard genome sequencing and annotation.</title>
        <authorList>
            <consortium name="The Broad Institute Genomics Platform"/>
            <consortium name="The Broad Institute Genome Sequencing Center for Infectious Disease"/>
            <person name="Wu L."/>
            <person name="Ma J."/>
        </authorList>
    </citation>
    <scope>NUCLEOTIDE SEQUENCE [LARGE SCALE GENOMIC DNA]</scope>
    <source>
        <strain evidence="7">JCM 17329</strain>
    </source>
</reference>
<evidence type="ECO:0000259" key="5">
    <source>
        <dbReference type="PROSITE" id="PS50931"/>
    </source>
</evidence>
<dbReference type="SUPFAM" id="SSF53850">
    <property type="entry name" value="Periplasmic binding protein-like II"/>
    <property type="match status" value="1"/>
</dbReference>
<dbReference type="InterPro" id="IPR050950">
    <property type="entry name" value="HTH-type_LysR_regulators"/>
</dbReference>
<keyword evidence="7" id="KW-1185">Reference proteome</keyword>
<evidence type="ECO:0000256" key="1">
    <source>
        <dbReference type="ARBA" id="ARBA00009437"/>
    </source>
</evidence>
<sequence>MDIKQLYYLCALERERHFGRAARACCITQPTLSMRIKQLESELGMPLVRRGKQFEGFTPEGERVLERARTLLSHYDNLKLEVEAMKGRLTGTVRLGLVPLSCMDLSPVLARLRQRYPGLGFEIDDMTADAIVQGLEKNRLDIGGGFFEPEVLAQLNSLALPEQGVVLACGPEWRERLPTAPTPQELAALPLCLPKAGMYFRGYLETVFARQGVRLQPMLESDSVYRLMRAVHAGLGCALIPAGSVLFSELPGVECRPLALPAMARIGALVMRNDDQASPLARGFFEVAKELWHPLV</sequence>
<dbReference type="SUPFAM" id="SSF46785">
    <property type="entry name" value="Winged helix' DNA-binding domain"/>
    <property type="match status" value="1"/>
</dbReference>
<accession>A0ABP7ECZ5</accession>
<dbReference type="Gene3D" id="1.10.10.10">
    <property type="entry name" value="Winged helix-like DNA-binding domain superfamily/Winged helix DNA-binding domain"/>
    <property type="match status" value="1"/>
</dbReference>
<dbReference type="PROSITE" id="PS50931">
    <property type="entry name" value="HTH_LYSR"/>
    <property type="match status" value="1"/>
</dbReference>
<evidence type="ECO:0000313" key="7">
    <source>
        <dbReference type="Proteomes" id="UP001501479"/>
    </source>
</evidence>
<feature type="domain" description="HTH lysR-type" evidence="5">
    <location>
        <begin position="1"/>
        <end position="58"/>
    </location>
</feature>
<name>A0ABP7ECZ5_9GAMM</name>
<dbReference type="InterPro" id="IPR000847">
    <property type="entry name" value="LysR_HTH_N"/>
</dbReference>
<evidence type="ECO:0000313" key="6">
    <source>
        <dbReference type="EMBL" id="GAA3717533.1"/>
    </source>
</evidence>